<evidence type="ECO:0000313" key="3">
    <source>
        <dbReference type="EMBL" id="SSW89586.1"/>
    </source>
</evidence>
<proteinExistence type="predicted"/>
<protein>
    <submittedName>
        <fullName evidence="3">Uncharacterized protein</fullName>
    </submittedName>
</protein>
<feature type="region of interest" description="Disordered" evidence="1">
    <location>
        <begin position="1"/>
        <end position="95"/>
    </location>
</feature>
<evidence type="ECO:0000256" key="1">
    <source>
        <dbReference type="SAM" id="MobiDB-lite"/>
    </source>
</evidence>
<reference evidence="2 5" key="2">
    <citation type="submission" date="2018-07" db="EMBL/GenBank/DDBJ databases">
        <title>Genomic Encyclopedia of Archaeal and Bacterial Type Strains, Phase II (KMG-II): from individual species to whole genera.</title>
        <authorList>
            <person name="Goeker M."/>
        </authorList>
    </citation>
    <scope>NUCLEOTIDE SEQUENCE [LARGE SCALE GENOMIC DNA]</scope>
    <source>
        <strain evidence="2 5">JA575</strain>
    </source>
</reference>
<dbReference type="OrthoDB" id="8141344at2"/>
<evidence type="ECO:0000313" key="5">
    <source>
        <dbReference type="Proteomes" id="UP000256343"/>
    </source>
</evidence>
<name>A0A336JM60_9BRAD</name>
<dbReference type="Proteomes" id="UP000256343">
    <property type="component" value="Unassembled WGS sequence"/>
</dbReference>
<dbReference type="EMBL" id="QRDT01000003">
    <property type="protein sequence ID" value="RED38766.1"/>
    <property type="molecule type" value="Genomic_DNA"/>
</dbReference>
<evidence type="ECO:0000313" key="4">
    <source>
        <dbReference type="Proteomes" id="UP000252631"/>
    </source>
</evidence>
<gene>
    <name evidence="2" type="ORF">BJ125_103125</name>
    <name evidence="3" type="ORF">SAMN05892882_103125</name>
</gene>
<sequence>MTNDDNHRAGGAAEGDGGKTEREAATKAVLDNMARLRALRLAREAAMPQAGPSSKTKRTKTASPTAKRGGKKAEDDKPRPLSEWLADQQSSGRRT</sequence>
<organism evidence="3 4">
    <name type="scientific">Rhodopseudomonas pentothenatexigens</name>
    <dbReference type="NCBI Taxonomy" id="999699"/>
    <lineage>
        <taxon>Bacteria</taxon>
        <taxon>Pseudomonadati</taxon>
        <taxon>Pseudomonadota</taxon>
        <taxon>Alphaproteobacteria</taxon>
        <taxon>Hyphomicrobiales</taxon>
        <taxon>Nitrobacteraceae</taxon>
        <taxon>Rhodopseudomonas</taxon>
    </lineage>
</organism>
<dbReference type="RefSeq" id="WP_114356714.1">
    <property type="nucleotide sequence ID" value="NZ_QRDT01000003.1"/>
</dbReference>
<accession>A0A336JM60</accession>
<evidence type="ECO:0000313" key="2">
    <source>
        <dbReference type="EMBL" id="RED38766.1"/>
    </source>
</evidence>
<feature type="compositionally biased region" description="Basic and acidic residues" evidence="1">
    <location>
        <begin position="16"/>
        <end position="25"/>
    </location>
</feature>
<dbReference type="AlphaFoldDB" id="A0A336JM60"/>
<dbReference type="EMBL" id="UFQQ01000003">
    <property type="protein sequence ID" value="SSW89586.1"/>
    <property type="molecule type" value="Genomic_DNA"/>
</dbReference>
<keyword evidence="5" id="KW-1185">Reference proteome</keyword>
<feature type="compositionally biased region" description="Basic and acidic residues" evidence="1">
    <location>
        <begin position="71"/>
        <end position="80"/>
    </location>
</feature>
<reference evidence="3 4" key="1">
    <citation type="submission" date="2017-08" db="EMBL/GenBank/DDBJ databases">
        <authorList>
            <person name="de Groot N.N."/>
        </authorList>
    </citation>
    <scope>NUCLEOTIDE SEQUENCE [LARGE SCALE GENOMIC DNA]</scope>
    <source>
        <strain evidence="3 4">JA575</strain>
    </source>
</reference>
<dbReference type="Proteomes" id="UP000252631">
    <property type="component" value="Unassembled WGS sequence"/>
</dbReference>